<evidence type="ECO:0000256" key="7">
    <source>
        <dbReference type="ARBA" id="ARBA00023014"/>
    </source>
</evidence>
<evidence type="ECO:0000256" key="2">
    <source>
        <dbReference type="ARBA" id="ARBA00011771"/>
    </source>
</evidence>
<keyword evidence="4" id="KW-0479">Metal-binding</keyword>
<evidence type="ECO:0000259" key="9">
    <source>
        <dbReference type="PROSITE" id="PS51379"/>
    </source>
</evidence>
<dbReference type="GO" id="GO:0051539">
    <property type="term" value="F:4 iron, 4 sulfur cluster binding"/>
    <property type="evidence" value="ECO:0007669"/>
    <property type="project" value="UniProtKB-KW"/>
</dbReference>
<dbReference type="NCBIfam" id="TIGR01409">
    <property type="entry name" value="TAT_signal_seq"/>
    <property type="match status" value="1"/>
</dbReference>
<sequence>MLSVISGGFCFVSRKKSTISRRSFLRGAAIAGVGAAAAPVLARAGAQDAKGEELATLLDISKCVGCGACVVACGEANESRYPKPEKPFPEMVPPRVKVADWSDDRYVDDRLTPYNWLFVDNITVNHEGTEHEIHMPRRCMHCTNPPCANLCPWGAAAKKDDGAVVIDPDVCLGGSKCKSVCPWDIPQRQTGVGLYLDLLPRFAGNGVMFKCDRCQPRMAEGKLPACIEACPMQVQQIGPRSEIIAKAKALAAEMNGYIYGLEENGGTNTIYVSPVPFEKLEQARAKVAPSAGKKGKGKHAGKGKNSGRPNLKQVGSPFEKEDMFAAAVFTAPVAGLAAGAIRLLRKTQSGHGEDS</sequence>
<dbReference type="AlphaFoldDB" id="A0A6P1ZCH5"/>
<dbReference type="Gene3D" id="3.30.70.20">
    <property type="match status" value="2"/>
</dbReference>
<dbReference type="InterPro" id="IPR017900">
    <property type="entry name" value="4Fe4S_Fe_S_CS"/>
</dbReference>
<evidence type="ECO:0000313" key="10">
    <source>
        <dbReference type="EMBL" id="TVM31571.1"/>
    </source>
</evidence>
<feature type="domain" description="4Fe-4S ferredoxin-type" evidence="9">
    <location>
        <begin position="162"/>
        <end position="191"/>
    </location>
</feature>
<reference evidence="10 11" key="1">
    <citation type="submission" date="2018-06" db="EMBL/GenBank/DDBJ databases">
        <title>Complete genome of Desulfovibrio marinus P48SEP.</title>
        <authorList>
            <person name="Crispim J.S."/>
            <person name="Vidigal P.M.P."/>
            <person name="Silva L.C.F."/>
            <person name="Araujo L.C."/>
            <person name="Laguardia C.N."/>
            <person name="Dias R.S."/>
            <person name="Sousa M.P."/>
            <person name="Paula S.O."/>
            <person name="Silva C."/>
        </authorList>
    </citation>
    <scope>NUCLEOTIDE SEQUENCE [LARGE SCALE GENOMIC DNA]</scope>
    <source>
        <strain evidence="10 11">P48SEP</strain>
    </source>
</reference>
<dbReference type="PANTHER" id="PTHR43545">
    <property type="entry name" value="FORMATE DEHYDROGENASE, NITRATE-INDUCIBLE, IRON-SULFUR SUBUNIT"/>
    <property type="match status" value="1"/>
</dbReference>
<name>A0A6P1ZCH5_9BACT</name>
<dbReference type="EMBL" id="QMIF01000015">
    <property type="protein sequence ID" value="TVM31571.1"/>
    <property type="molecule type" value="Genomic_DNA"/>
</dbReference>
<dbReference type="InterPro" id="IPR051555">
    <property type="entry name" value="FDH_Electron_Transfer_Unit"/>
</dbReference>
<dbReference type="OrthoDB" id="9789030at2"/>
<dbReference type="PROSITE" id="PS00198">
    <property type="entry name" value="4FE4S_FER_1"/>
    <property type="match status" value="1"/>
</dbReference>
<dbReference type="Pfam" id="PF13247">
    <property type="entry name" value="Fer4_11"/>
    <property type="match status" value="1"/>
</dbReference>
<accession>A0A6P1ZCH5</accession>
<evidence type="ECO:0000256" key="4">
    <source>
        <dbReference type="ARBA" id="ARBA00022723"/>
    </source>
</evidence>
<dbReference type="GO" id="GO:0042597">
    <property type="term" value="C:periplasmic space"/>
    <property type="evidence" value="ECO:0007669"/>
    <property type="project" value="UniProtKB-SubCell"/>
</dbReference>
<evidence type="ECO:0000313" key="11">
    <source>
        <dbReference type="Proteomes" id="UP000434052"/>
    </source>
</evidence>
<feature type="region of interest" description="Disordered" evidence="8">
    <location>
        <begin position="287"/>
        <end position="316"/>
    </location>
</feature>
<evidence type="ECO:0000256" key="5">
    <source>
        <dbReference type="ARBA" id="ARBA00022737"/>
    </source>
</evidence>
<keyword evidence="5" id="KW-0677">Repeat</keyword>
<comment type="subcellular location">
    <subcellularLocation>
        <location evidence="1">Periplasm</location>
    </subcellularLocation>
</comment>
<protein>
    <submittedName>
        <fullName evidence="10">4Fe-4S ferredoxin</fullName>
    </submittedName>
</protein>
<keyword evidence="7" id="KW-0411">Iron-sulfur</keyword>
<evidence type="ECO:0000256" key="6">
    <source>
        <dbReference type="ARBA" id="ARBA00023004"/>
    </source>
</evidence>
<gene>
    <name evidence="10" type="ORF">DQK91_18055</name>
</gene>
<feature type="compositionally biased region" description="Basic residues" evidence="8">
    <location>
        <begin position="293"/>
        <end position="302"/>
    </location>
</feature>
<evidence type="ECO:0000256" key="1">
    <source>
        <dbReference type="ARBA" id="ARBA00004418"/>
    </source>
</evidence>
<organism evidence="10 11">
    <name type="scientific">Oceanidesulfovibrio marinus</name>
    <dbReference type="NCBI Taxonomy" id="370038"/>
    <lineage>
        <taxon>Bacteria</taxon>
        <taxon>Pseudomonadati</taxon>
        <taxon>Thermodesulfobacteriota</taxon>
        <taxon>Desulfovibrionia</taxon>
        <taxon>Desulfovibrionales</taxon>
        <taxon>Desulfovibrionaceae</taxon>
        <taxon>Oceanidesulfovibrio</taxon>
    </lineage>
</organism>
<comment type="subunit">
    <text evidence="2">Heterodimer of a large and a small subunit.</text>
</comment>
<evidence type="ECO:0000256" key="3">
    <source>
        <dbReference type="ARBA" id="ARBA00022485"/>
    </source>
</evidence>
<dbReference type="PROSITE" id="PS51379">
    <property type="entry name" value="4FE4S_FER_2"/>
    <property type="match status" value="3"/>
</dbReference>
<keyword evidence="6" id="KW-0408">Iron</keyword>
<evidence type="ECO:0000256" key="8">
    <source>
        <dbReference type="SAM" id="MobiDB-lite"/>
    </source>
</evidence>
<proteinExistence type="predicted"/>
<feature type="domain" description="4Fe-4S ferredoxin-type" evidence="9">
    <location>
        <begin position="54"/>
        <end position="84"/>
    </location>
</feature>
<dbReference type="SUPFAM" id="SSF54862">
    <property type="entry name" value="4Fe-4S ferredoxins"/>
    <property type="match status" value="1"/>
</dbReference>
<dbReference type="PANTHER" id="PTHR43545:SF4">
    <property type="entry name" value="IRON-SULFUR PROTEIN"/>
    <property type="match status" value="1"/>
</dbReference>
<dbReference type="InterPro" id="IPR019546">
    <property type="entry name" value="TAT_signal_bac_arc"/>
</dbReference>
<dbReference type="PROSITE" id="PS51318">
    <property type="entry name" value="TAT"/>
    <property type="match status" value="1"/>
</dbReference>
<feature type="domain" description="4Fe-4S ferredoxin-type" evidence="9">
    <location>
        <begin position="129"/>
        <end position="161"/>
    </location>
</feature>
<keyword evidence="3" id="KW-0004">4Fe-4S</keyword>
<dbReference type="Proteomes" id="UP000434052">
    <property type="component" value="Unassembled WGS sequence"/>
</dbReference>
<dbReference type="GO" id="GO:0046872">
    <property type="term" value="F:metal ion binding"/>
    <property type="evidence" value="ECO:0007669"/>
    <property type="project" value="UniProtKB-KW"/>
</dbReference>
<dbReference type="InterPro" id="IPR017896">
    <property type="entry name" value="4Fe4S_Fe-S-bd"/>
</dbReference>
<comment type="caution">
    <text evidence="10">The sequence shown here is derived from an EMBL/GenBank/DDBJ whole genome shotgun (WGS) entry which is preliminary data.</text>
</comment>
<dbReference type="InterPro" id="IPR006311">
    <property type="entry name" value="TAT_signal"/>
</dbReference>